<dbReference type="PANTHER" id="PTHR10332">
    <property type="entry name" value="EQUILIBRATIVE NUCLEOSIDE TRANSPORTER"/>
    <property type="match status" value="1"/>
</dbReference>
<dbReference type="GO" id="GO:0005337">
    <property type="term" value="F:nucleoside transmembrane transporter activity"/>
    <property type="evidence" value="ECO:0007669"/>
    <property type="project" value="InterPro"/>
</dbReference>
<comment type="subcellular location">
    <subcellularLocation>
        <location evidence="1">Membrane</location>
        <topology evidence="1">Multi-pass membrane protein</topology>
    </subcellularLocation>
</comment>
<evidence type="ECO:0000256" key="7">
    <source>
        <dbReference type="SAM" id="Phobius"/>
    </source>
</evidence>
<dbReference type="InterPro" id="IPR036259">
    <property type="entry name" value="MFS_trans_sf"/>
</dbReference>
<gene>
    <name evidence="8" type="ORF">HINF_LOCUS14638</name>
    <name evidence="9" type="ORF">HINF_LOCUS1548</name>
</gene>
<feature type="transmembrane region" description="Helical" evidence="7">
    <location>
        <begin position="334"/>
        <end position="356"/>
    </location>
</feature>
<keyword evidence="3" id="KW-0813">Transport</keyword>
<keyword evidence="5 7" id="KW-1133">Transmembrane helix</keyword>
<dbReference type="GO" id="GO:0005886">
    <property type="term" value="C:plasma membrane"/>
    <property type="evidence" value="ECO:0007669"/>
    <property type="project" value="TreeGrafter"/>
</dbReference>
<evidence type="ECO:0000256" key="3">
    <source>
        <dbReference type="ARBA" id="ARBA00022448"/>
    </source>
</evidence>
<evidence type="ECO:0000256" key="1">
    <source>
        <dbReference type="ARBA" id="ARBA00004141"/>
    </source>
</evidence>
<evidence type="ECO:0000256" key="5">
    <source>
        <dbReference type="ARBA" id="ARBA00022989"/>
    </source>
</evidence>
<feature type="transmembrane region" description="Helical" evidence="7">
    <location>
        <begin position="70"/>
        <end position="89"/>
    </location>
</feature>
<dbReference type="EMBL" id="CATOUU010000380">
    <property type="protein sequence ID" value="CAI9926993.1"/>
    <property type="molecule type" value="Genomic_DNA"/>
</dbReference>
<proteinExistence type="inferred from homology"/>
<evidence type="ECO:0000256" key="6">
    <source>
        <dbReference type="ARBA" id="ARBA00023136"/>
    </source>
</evidence>
<name>A0AA86NVZ7_9EUKA</name>
<evidence type="ECO:0000313" key="9">
    <source>
        <dbReference type="EMBL" id="CAL5971724.1"/>
    </source>
</evidence>
<feature type="transmembrane region" description="Helical" evidence="7">
    <location>
        <begin position="262"/>
        <end position="283"/>
    </location>
</feature>
<feature type="transmembrane region" description="Helical" evidence="7">
    <location>
        <begin position="35"/>
        <end position="58"/>
    </location>
</feature>
<evidence type="ECO:0000313" key="8">
    <source>
        <dbReference type="EMBL" id="CAI9926993.1"/>
    </source>
</evidence>
<reference evidence="8" key="1">
    <citation type="submission" date="2023-06" db="EMBL/GenBank/DDBJ databases">
        <authorList>
            <person name="Kurt Z."/>
        </authorList>
    </citation>
    <scope>NUCLEOTIDE SEQUENCE</scope>
</reference>
<dbReference type="EMBL" id="CAXDID020000003">
    <property type="protein sequence ID" value="CAL5971724.1"/>
    <property type="molecule type" value="Genomic_DNA"/>
</dbReference>
<keyword evidence="4 7" id="KW-0812">Transmembrane</keyword>
<sequence length="440" mass="49619">MKESTKLQWIFLVLGFGAYLSYYCIIAQTNYWRKFYSNTILTIFSMIYEVSQMIGCLIAIPLDKKFQPKIFPLMHFTVNICALIVLVPLKYLKNYNLKCVLTAIPISTCAITASMFYPCMISCASRVNPLLSSTLQVGVGLSCIIIQAVEDLISIYFSHYDTEEQYEHLLVLNAISYYVTGCVILALCFVMWFVFAKQFPNATRKAPPQQKKVLIENESQSEVNTTNTSVTNTSADLLVGDINPNSVIHPVIENKKSIARRIMPLGIALLFSYATSTLIFPLFALNIPSHIGAYKYNQPYSDWWSLIYLTIIQLSDFSGRMLPLSKKFVDKISVRTVISICYLKVVFLVLFPLMSLPKAVVLNDFVQKMPFISSDTLSIICAIVHTSTTAFTISLGYIKYQELLDTDEERDKGSFILNIFLQCGLFSGSLTGVCLISIFE</sequence>
<feature type="transmembrane region" description="Helical" evidence="7">
    <location>
        <begin position="7"/>
        <end position="29"/>
    </location>
</feature>
<comment type="similarity">
    <text evidence="2">Belongs to the SLC29A/ENT transporter (TC 2.A.57) family.</text>
</comment>
<dbReference type="InterPro" id="IPR002259">
    <property type="entry name" value="Eqnu_transpt"/>
</dbReference>
<reference evidence="9 10" key="2">
    <citation type="submission" date="2024-07" db="EMBL/GenBank/DDBJ databases">
        <authorList>
            <person name="Akdeniz Z."/>
        </authorList>
    </citation>
    <scope>NUCLEOTIDE SEQUENCE [LARGE SCALE GENOMIC DNA]</scope>
</reference>
<feature type="transmembrane region" description="Helical" evidence="7">
    <location>
        <begin position="376"/>
        <end position="398"/>
    </location>
</feature>
<protein>
    <submittedName>
        <fullName evidence="8">Nucleoside transporter</fullName>
    </submittedName>
    <submittedName>
        <fullName evidence="9">Nucleoside_transporter</fullName>
    </submittedName>
</protein>
<organism evidence="8">
    <name type="scientific">Hexamita inflata</name>
    <dbReference type="NCBI Taxonomy" id="28002"/>
    <lineage>
        <taxon>Eukaryota</taxon>
        <taxon>Metamonada</taxon>
        <taxon>Diplomonadida</taxon>
        <taxon>Hexamitidae</taxon>
        <taxon>Hexamitinae</taxon>
        <taxon>Hexamita</taxon>
    </lineage>
</organism>
<dbReference type="Proteomes" id="UP001642409">
    <property type="component" value="Unassembled WGS sequence"/>
</dbReference>
<evidence type="ECO:0000256" key="2">
    <source>
        <dbReference type="ARBA" id="ARBA00007965"/>
    </source>
</evidence>
<dbReference type="AlphaFoldDB" id="A0AA86NVZ7"/>
<evidence type="ECO:0000313" key="10">
    <source>
        <dbReference type="Proteomes" id="UP001642409"/>
    </source>
</evidence>
<dbReference type="PANTHER" id="PTHR10332:SF10">
    <property type="entry name" value="EQUILIBRATIVE NUCLEOSIDE TRANSPORTER 4"/>
    <property type="match status" value="1"/>
</dbReference>
<evidence type="ECO:0000256" key="4">
    <source>
        <dbReference type="ARBA" id="ARBA00022692"/>
    </source>
</evidence>
<dbReference type="Pfam" id="PF01733">
    <property type="entry name" value="Nucleoside_tran"/>
    <property type="match status" value="1"/>
</dbReference>
<keyword evidence="6 7" id="KW-0472">Membrane</keyword>
<feature type="transmembrane region" description="Helical" evidence="7">
    <location>
        <begin position="95"/>
        <end position="117"/>
    </location>
</feature>
<comment type="caution">
    <text evidence="8">The sequence shown here is derived from an EMBL/GenBank/DDBJ whole genome shotgun (WGS) entry which is preliminary data.</text>
</comment>
<feature type="transmembrane region" description="Helical" evidence="7">
    <location>
        <begin position="169"/>
        <end position="195"/>
    </location>
</feature>
<accession>A0AA86NVZ7</accession>
<keyword evidence="10" id="KW-1185">Reference proteome</keyword>
<dbReference type="SUPFAM" id="SSF103473">
    <property type="entry name" value="MFS general substrate transporter"/>
    <property type="match status" value="2"/>
</dbReference>
<feature type="transmembrane region" description="Helical" evidence="7">
    <location>
        <begin position="129"/>
        <end position="149"/>
    </location>
</feature>
<feature type="transmembrane region" description="Helical" evidence="7">
    <location>
        <begin position="419"/>
        <end position="439"/>
    </location>
</feature>
<feature type="transmembrane region" description="Helical" evidence="7">
    <location>
        <begin position="303"/>
        <end position="322"/>
    </location>
</feature>